<accession>W4LAJ3</accession>
<comment type="caution">
    <text evidence="1">The sequence shown here is derived from an EMBL/GenBank/DDBJ whole genome shotgun (WGS) entry which is preliminary data.</text>
</comment>
<dbReference type="HOGENOM" id="CLU_2988050_0_0_7"/>
<sequence length="57" mass="6436">MHALVIFPMRLQNQMAVLDPSIFFPLDRVVLSLIVADIAPFIAPFIRIGQPTVIEFI</sequence>
<name>W4LAJ3_ENTF1</name>
<gene>
    <name evidence="1" type="ORF">ETSY1_32720</name>
</gene>
<protein>
    <submittedName>
        <fullName evidence="1">Uncharacterized protein</fullName>
    </submittedName>
</protein>
<dbReference type="Proteomes" id="UP000019141">
    <property type="component" value="Unassembled WGS sequence"/>
</dbReference>
<evidence type="ECO:0000313" key="1">
    <source>
        <dbReference type="EMBL" id="ETW94939.1"/>
    </source>
</evidence>
<organism evidence="1 2">
    <name type="scientific">Entotheonella factor</name>
    <dbReference type="NCBI Taxonomy" id="1429438"/>
    <lineage>
        <taxon>Bacteria</taxon>
        <taxon>Pseudomonadati</taxon>
        <taxon>Nitrospinota/Tectimicrobiota group</taxon>
        <taxon>Candidatus Tectimicrobiota</taxon>
        <taxon>Candidatus Entotheonellia</taxon>
        <taxon>Candidatus Entotheonellales</taxon>
        <taxon>Candidatus Entotheonellaceae</taxon>
        <taxon>Candidatus Entotheonella</taxon>
    </lineage>
</organism>
<keyword evidence="2" id="KW-1185">Reference proteome</keyword>
<evidence type="ECO:0000313" key="2">
    <source>
        <dbReference type="Proteomes" id="UP000019141"/>
    </source>
</evidence>
<dbReference type="AlphaFoldDB" id="W4LAJ3"/>
<proteinExistence type="predicted"/>
<dbReference type="EMBL" id="AZHW01000982">
    <property type="protein sequence ID" value="ETW94939.1"/>
    <property type="molecule type" value="Genomic_DNA"/>
</dbReference>
<reference evidence="1 2" key="1">
    <citation type="journal article" date="2014" name="Nature">
        <title>An environmental bacterial taxon with a large and distinct metabolic repertoire.</title>
        <authorList>
            <person name="Wilson M.C."/>
            <person name="Mori T."/>
            <person name="Ruckert C."/>
            <person name="Uria A.R."/>
            <person name="Helf M.J."/>
            <person name="Takada K."/>
            <person name="Gernert C."/>
            <person name="Steffens U.A."/>
            <person name="Heycke N."/>
            <person name="Schmitt S."/>
            <person name="Rinke C."/>
            <person name="Helfrich E.J."/>
            <person name="Brachmann A.O."/>
            <person name="Gurgui C."/>
            <person name="Wakimoto T."/>
            <person name="Kracht M."/>
            <person name="Crusemann M."/>
            <person name="Hentschel U."/>
            <person name="Abe I."/>
            <person name="Matsunaga S."/>
            <person name="Kalinowski J."/>
            <person name="Takeyama H."/>
            <person name="Piel J."/>
        </authorList>
    </citation>
    <scope>NUCLEOTIDE SEQUENCE [LARGE SCALE GENOMIC DNA]</scope>
    <source>
        <strain evidence="2">TSY1</strain>
    </source>
</reference>